<feature type="domain" description="YchF C-terminal" evidence="10">
    <location>
        <begin position="369"/>
        <end position="438"/>
    </location>
</feature>
<keyword evidence="4" id="KW-0547">Nucleotide-binding</keyword>
<dbReference type="SUPFAM" id="SSF53137">
    <property type="entry name" value="Translational machinery components"/>
    <property type="match status" value="1"/>
</dbReference>
<proteinExistence type="inferred from homology"/>
<dbReference type="SUPFAM" id="SSF52540">
    <property type="entry name" value="P-loop containing nucleoside triphosphate hydrolases"/>
    <property type="match status" value="1"/>
</dbReference>
<evidence type="ECO:0000256" key="1">
    <source>
        <dbReference type="ARBA" id="ARBA00001946"/>
    </source>
</evidence>
<dbReference type="PANTHER" id="PTHR23305">
    <property type="entry name" value="OBG GTPASE FAMILY"/>
    <property type="match status" value="1"/>
</dbReference>
<dbReference type="InterPro" id="IPR012675">
    <property type="entry name" value="Beta-grasp_dom_sf"/>
</dbReference>
<dbReference type="GO" id="GO:0016887">
    <property type="term" value="F:ATP hydrolysis activity"/>
    <property type="evidence" value="ECO:0007669"/>
    <property type="project" value="TreeGrafter"/>
</dbReference>
<dbReference type="Proteomes" id="UP000045706">
    <property type="component" value="Unassembled WGS sequence"/>
</dbReference>
<dbReference type="InterPro" id="IPR027417">
    <property type="entry name" value="P-loop_NTPase"/>
</dbReference>
<accession>A0A0G4LG60</accession>
<sequence length="438" mass="48207">MSGPSASRFVARTAFQSIARPTSLTRCSPSLCRPLSQTPSRRADDAPTTKAGSELLSSLYGAPNPPAAKPSAPAASSASAVGPTDSSMMNLFRSTLGKDEQKRTPGGLGSGKEGFGEIKEEALDALEPFHLHIYSHKHNTHVTMSKPDRGAIVSMSCGNIGFKKSRRKHFDAAYQLTAYVFERLRFAGWDKKINRIELVLRGFGQGRDAGVKCLMSPEGAVWRQKVVRVADSTRLKFGGSRSKNPRRLWGLLEHTGPFVRPVVLVLVLIQELAVEVINPLFLLTAKPVVYLVNLSERDYVRKKNKHLPKIAEWIKENAAGDPIIPISVAYEERLSRFETEEESLEEQKKVGADSALPKLVIQMRKSLDLGSFFTTGTDEVRQWTLRNGTKAPGAAGVIHTDFEKTFIQALVYNFSVLKELGDESEVKAKGKVMTKGKD</sequence>
<dbReference type="AlphaFoldDB" id="A0A0G4LG60"/>
<dbReference type="InterPro" id="IPR036967">
    <property type="entry name" value="Ribosomal_uS11_sf"/>
</dbReference>
<dbReference type="InterPro" id="IPR012676">
    <property type="entry name" value="TGS-like"/>
</dbReference>
<evidence type="ECO:0000313" key="11">
    <source>
        <dbReference type="EMBL" id="CRK21011.1"/>
    </source>
</evidence>
<evidence type="ECO:0000256" key="8">
    <source>
        <dbReference type="ARBA" id="ARBA00023274"/>
    </source>
</evidence>
<dbReference type="FunFam" id="3.10.20.30:FF:000029">
    <property type="entry name" value="Obg-like ATPase 1"/>
    <property type="match status" value="1"/>
</dbReference>
<feature type="region of interest" description="Disordered" evidence="9">
    <location>
        <begin position="23"/>
        <end position="89"/>
    </location>
</feature>
<dbReference type="Gene3D" id="3.30.420.80">
    <property type="entry name" value="Ribosomal protein S11"/>
    <property type="match status" value="1"/>
</dbReference>
<dbReference type="GO" id="GO:1990904">
    <property type="term" value="C:ribonucleoprotein complex"/>
    <property type="evidence" value="ECO:0007669"/>
    <property type="project" value="UniProtKB-KW"/>
</dbReference>
<feature type="non-terminal residue" evidence="11">
    <location>
        <position position="438"/>
    </location>
</feature>
<keyword evidence="7" id="KW-0689">Ribosomal protein</keyword>
<feature type="compositionally biased region" description="Low complexity" evidence="9">
    <location>
        <begin position="69"/>
        <end position="80"/>
    </location>
</feature>
<name>A0A0G4LG60_VERLO</name>
<organism evidence="11 12">
    <name type="scientific">Verticillium longisporum</name>
    <name type="common">Verticillium dahliae var. longisporum</name>
    <dbReference type="NCBI Taxonomy" id="100787"/>
    <lineage>
        <taxon>Eukaryota</taxon>
        <taxon>Fungi</taxon>
        <taxon>Dikarya</taxon>
        <taxon>Ascomycota</taxon>
        <taxon>Pezizomycotina</taxon>
        <taxon>Sordariomycetes</taxon>
        <taxon>Hypocreomycetidae</taxon>
        <taxon>Glomerellales</taxon>
        <taxon>Plectosphaerellaceae</taxon>
        <taxon>Verticillium</taxon>
    </lineage>
</organism>
<protein>
    <recommendedName>
        <fullName evidence="10">YchF C-terminal domain-containing protein</fullName>
    </recommendedName>
</protein>
<dbReference type="GO" id="GO:0005737">
    <property type="term" value="C:cytoplasm"/>
    <property type="evidence" value="ECO:0007669"/>
    <property type="project" value="TreeGrafter"/>
</dbReference>
<evidence type="ECO:0000256" key="5">
    <source>
        <dbReference type="ARBA" id="ARBA00022840"/>
    </source>
</evidence>
<comment type="cofactor">
    <cofactor evidence="1">
        <name>Mg(2+)</name>
        <dbReference type="ChEBI" id="CHEBI:18420"/>
    </cofactor>
</comment>
<evidence type="ECO:0000313" key="12">
    <source>
        <dbReference type="Proteomes" id="UP000045706"/>
    </source>
</evidence>
<dbReference type="InterPro" id="IPR013029">
    <property type="entry name" value="YchF_C"/>
</dbReference>
<dbReference type="GO" id="GO:0046872">
    <property type="term" value="F:metal ion binding"/>
    <property type="evidence" value="ECO:0007669"/>
    <property type="project" value="UniProtKB-KW"/>
</dbReference>
<dbReference type="Pfam" id="PF06071">
    <property type="entry name" value="YchF-GTPase_C"/>
    <property type="match status" value="1"/>
</dbReference>
<keyword evidence="3" id="KW-0479">Metal-binding</keyword>
<evidence type="ECO:0000259" key="10">
    <source>
        <dbReference type="Pfam" id="PF06071"/>
    </source>
</evidence>
<dbReference type="EMBL" id="CVQI01011447">
    <property type="protein sequence ID" value="CRK21011.1"/>
    <property type="molecule type" value="Genomic_DNA"/>
</dbReference>
<dbReference type="HAMAP" id="MF_01310">
    <property type="entry name" value="Ribosomal_uS11"/>
    <property type="match status" value="1"/>
</dbReference>
<keyword evidence="5" id="KW-0067">ATP-binding</keyword>
<dbReference type="GO" id="GO:0005840">
    <property type="term" value="C:ribosome"/>
    <property type="evidence" value="ECO:0007669"/>
    <property type="project" value="UniProtKB-KW"/>
</dbReference>
<reference evidence="12" key="1">
    <citation type="submission" date="2015-05" db="EMBL/GenBank/DDBJ databases">
        <authorList>
            <person name="Fogelqvist Johan"/>
        </authorList>
    </citation>
    <scope>NUCLEOTIDE SEQUENCE [LARGE SCALE GENOMIC DNA]</scope>
</reference>
<dbReference type="PANTHER" id="PTHR23305:SF11">
    <property type="entry name" value="OBG-LIKE ATPASE 1"/>
    <property type="match status" value="1"/>
</dbReference>
<dbReference type="Pfam" id="PF00411">
    <property type="entry name" value="Ribosomal_S11"/>
    <property type="match status" value="1"/>
</dbReference>
<evidence type="ECO:0000256" key="4">
    <source>
        <dbReference type="ARBA" id="ARBA00022741"/>
    </source>
</evidence>
<dbReference type="GO" id="GO:0003735">
    <property type="term" value="F:structural constituent of ribosome"/>
    <property type="evidence" value="ECO:0007669"/>
    <property type="project" value="InterPro"/>
</dbReference>
<evidence type="ECO:0000256" key="3">
    <source>
        <dbReference type="ARBA" id="ARBA00022723"/>
    </source>
</evidence>
<keyword evidence="8" id="KW-0687">Ribonucleoprotein</keyword>
<evidence type="ECO:0000256" key="2">
    <source>
        <dbReference type="ARBA" id="ARBA00006194"/>
    </source>
</evidence>
<dbReference type="GO" id="GO:0005524">
    <property type="term" value="F:ATP binding"/>
    <property type="evidence" value="ECO:0007669"/>
    <property type="project" value="UniProtKB-KW"/>
</dbReference>
<dbReference type="GO" id="GO:0006412">
    <property type="term" value="P:translation"/>
    <property type="evidence" value="ECO:0007669"/>
    <property type="project" value="InterPro"/>
</dbReference>
<gene>
    <name evidence="11" type="ORF">BN1723_012224</name>
</gene>
<dbReference type="InterPro" id="IPR001971">
    <property type="entry name" value="Ribosomal_uS11"/>
</dbReference>
<evidence type="ECO:0000256" key="9">
    <source>
        <dbReference type="SAM" id="MobiDB-lite"/>
    </source>
</evidence>
<evidence type="ECO:0000256" key="6">
    <source>
        <dbReference type="ARBA" id="ARBA00022842"/>
    </source>
</evidence>
<keyword evidence="6" id="KW-0460">Magnesium</keyword>
<dbReference type="Gene3D" id="3.10.20.30">
    <property type="match status" value="1"/>
</dbReference>
<comment type="similarity">
    <text evidence="2">Belongs to the universal ribosomal protein uS11 family.</text>
</comment>
<evidence type="ECO:0000256" key="7">
    <source>
        <dbReference type="ARBA" id="ARBA00022980"/>
    </source>
</evidence>
<dbReference type="SUPFAM" id="SSF81271">
    <property type="entry name" value="TGS-like"/>
    <property type="match status" value="1"/>
</dbReference>